<reference evidence="2" key="1">
    <citation type="journal article" date="2020" name="Stud. Mycol.">
        <title>101 Dothideomycetes genomes: a test case for predicting lifestyles and emergence of pathogens.</title>
        <authorList>
            <person name="Haridas S."/>
            <person name="Albert R."/>
            <person name="Binder M."/>
            <person name="Bloem J."/>
            <person name="Labutti K."/>
            <person name="Salamov A."/>
            <person name="Andreopoulos B."/>
            <person name="Baker S."/>
            <person name="Barry K."/>
            <person name="Bills G."/>
            <person name="Bluhm B."/>
            <person name="Cannon C."/>
            <person name="Castanera R."/>
            <person name="Culley D."/>
            <person name="Daum C."/>
            <person name="Ezra D."/>
            <person name="Gonzalez J."/>
            <person name="Henrissat B."/>
            <person name="Kuo A."/>
            <person name="Liang C."/>
            <person name="Lipzen A."/>
            <person name="Lutzoni F."/>
            <person name="Magnuson J."/>
            <person name="Mondo S."/>
            <person name="Nolan M."/>
            <person name="Ohm R."/>
            <person name="Pangilinan J."/>
            <person name="Park H.-J."/>
            <person name="Ramirez L."/>
            <person name="Alfaro M."/>
            <person name="Sun H."/>
            <person name="Tritt A."/>
            <person name="Yoshinaga Y."/>
            <person name="Zwiers L.-H."/>
            <person name="Turgeon B."/>
            <person name="Goodwin S."/>
            <person name="Spatafora J."/>
            <person name="Crous P."/>
            <person name="Grigoriev I."/>
        </authorList>
    </citation>
    <scope>NUCLEOTIDE SEQUENCE</scope>
    <source>
        <strain evidence="2">CBS 116435</strain>
    </source>
</reference>
<evidence type="ECO:0000313" key="3">
    <source>
        <dbReference type="Proteomes" id="UP000799441"/>
    </source>
</evidence>
<dbReference type="Proteomes" id="UP000799441">
    <property type="component" value="Unassembled WGS sequence"/>
</dbReference>
<sequence>MSATIYEHDRRLAVFRQRHDDTMWDGVVAMLSMVSLRSFYFMHCQRRGSKHLLGVKHTKADQWVKED</sequence>
<dbReference type="AlphaFoldDB" id="A0A9P4UUW3"/>
<keyword evidence="1" id="KW-1133">Transmembrane helix</keyword>
<evidence type="ECO:0000256" key="1">
    <source>
        <dbReference type="SAM" id="Phobius"/>
    </source>
</evidence>
<evidence type="ECO:0000313" key="2">
    <source>
        <dbReference type="EMBL" id="KAF2726163.1"/>
    </source>
</evidence>
<gene>
    <name evidence="2" type="ORF">K431DRAFT_280186</name>
</gene>
<dbReference type="EMBL" id="MU003765">
    <property type="protein sequence ID" value="KAF2726163.1"/>
    <property type="molecule type" value="Genomic_DNA"/>
</dbReference>
<keyword evidence="3" id="KW-1185">Reference proteome</keyword>
<feature type="transmembrane region" description="Helical" evidence="1">
    <location>
        <begin position="23"/>
        <end position="42"/>
    </location>
</feature>
<keyword evidence="1" id="KW-0812">Transmembrane</keyword>
<comment type="caution">
    <text evidence="2">The sequence shown here is derived from an EMBL/GenBank/DDBJ whole genome shotgun (WGS) entry which is preliminary data.</text>
</comment>
<name>A0A9P4UUW3_9PEZI</name>
<accession>A0A9P4UUW3</accession>
<keyword evidence="1" id="KW-0472">Membrane</keyword>
<organism evidence="2 3">
    <name type="scientific">Polychaeton citri CBS 116435</name>
    <dbReference type="NCBI Taxonomy" id="1314669"/>
    <lineage>
        <taxon>Eukaryota</taxon>
        <taxon>Fungi</taxon>
        <taxon>Dikarya</taxon>
        <taxon>Ascomycota</taxon>
        <taxon>Pezizomycotina</taxon>
        <taxon>Dothideomycetes</taxon>
        <taxon>Dothideomycetidae</taxon>
        <taxon>Capnodiales</taxon>
        <taxon>Capnodiaceae</taxon>
        <taxon>Polychaeton</taxon>
    </lineage>
</organism>
<proteinExistence type="predicted"/>
<protein>
    <submittedName>
        <fullName evidence="2">Uncharacterized protein</fullName>
    </submittedName>
</protein>